<dbReference type="Pfam" id="PF00503">
    <property type="entry name" value="G-alpha"/>
    <property type="match status" value="1"/>
</dbReference>
<dbReference type="GO" id="GO:0046872">
    <property type="term" value="F:metal ion binding"/>
    <property type="evidence" value="ECO:0007669"/>
    <property type="project" value="UniProtKB-KW"/>
</dbReference>
<dbReference type="PROSITE" id="PS51882">
    <property type="entry name" value="G_ALPHA"/>
    <property type="match status" value="1"/>
</dbReference>
<evidence type="ECO:0000256" key="4">
    <source>
        <dbReference type="ARBA" id="ARBA00023224"/>
    </source>
</evidence>
<protein>
    <submittedName>
        <fullName evidence="6">Uncharacterized protein</fullName>
    </submittedName>
</protein>
<dbReference type="GO" id="GO:0031683">
    <property type="term" value="F:G-protein beta/gamma-subunit complex binding"/>
    <property type="evidence" value="ECO:0007669"/>
    <property type="project" value="InterPro"/>
</dbReference>
<dbReference type="SMART" id="SM00275">
    <property type="entry name" value="G_alpha"/>
    <property type="match status" value="1"/>
</dbReference>
<proteinExistence type="predicted"/>
<keyword evidence="5" id="KW-0460">Magnesium</keyword>
<dbReference type="GO" id="GO:0007188">
    <property type="term" value="P:adenylate cyclase-modulating G protein-coupled receptor signaling pathway"/>
    <property type="evidence" value="ECO:0007669"/>
    <property type="project" value="TreeGrafter"/>
</dbReference>
<feature type="binding site" evidence="5">
    <location>
        <position position="239"/>
    </location>
    <ligand>
        <name>Mg(2+)</name>
        <dbReference type="ChEBI" id="CHEBI:18420"/>
    </ligand>
</feature>
<evidence type="ECO:0000256" key="2">
    <source>
        <dbReference type="ARBA" id="ARBA00022741"/>
    </source>
</evidence>
<dbReference type="GO" id="GO:0005737">
    <property type="term" value="C:cytoplasm"/>
    <property type="evidence" value="ECO:0007669"/>
    <property type="project" value="TreeGrafter"/>
</dbReference>
<evidence type="ECO:0000256" key="3">
    <source>
        <dbReference type="ARBA" id="ARBA00023134"/>
    </source>
</evidence>
<name>A0A7S4P0N2_9EUKA</name>
<dbReference type="EMBL" id="HBKR01026823">
    <property type="protein sequence ID" value="CAE2319902.1"/>
    <property type="molecule type" value="Transcribed_RNA"/>
</dbReference>
<dbReference type="Gene3D" id="3.40.50.300">
    <property type="entry name" value="P-loop containing nucleotide triphosphate hydrolases"/>
    <property type="match status" value="1"/>
</dbReference>
<keyword evidence="4" id="KW-0807">Transducer</keyword>
<gene>
    <name evidence="6" type="ORF">NAES01612_LOCUS17588</name>
</gene>
<reference evidence="6" key="1">
    <citation type="submission" date="2021-01" db="EMBL/GenBank/DDBJ databases">
        <authorList>
            <person name="Corre E."/>
            <person name="Pelletier E."/>
            <person name="Niang G."/>
            <person name="Scheremetjew M."/>
            <person name="Finn R."/>
            <person name="Kale V."/>
            <person name="Holt S."/>
            <person name="Cochrane G."/>
            <person name="Meng A."/>
            <person name="Brown T."/>
            <person name="Cohen L."/>
        </authorList>
    </citation>
    <scope>NUCLEOTIDE SEQUENCE</scope>
    <source>
        <strain evidence="6">SoJaBio B1-5/56/2</strain>
    </source>
</reference>
<dbReference type="FunFam" id="3.40.50.300:FF:000720">
    <property type="entry name" value="Guanine nucleotide-binding protein G(k) subunit alpha"/>
    <property type="match status" value="1"/>
</dbReference>
<dbReference type="GO" id="GO:0001664">
    <property type="term" value="F:G protein-coupled receptor binding"/>
    <property type="evidence" value="ECO:0007669"/>
    <property type="project" value="TreeGrafter"/>
</dbReference>
<keyword evidence="3" id="KW-0342">GTP-binding</keyword>
<evidence type="ECO:0000256" key="1">
    <source>
        <dbReference type="ARBA" id="ARBA00022723"/>
    </source>
</evidence>
<dbReference type="GO" id="GO:0003924">
    <property type="term" value="F:GTPase activity"/>
    <property type="evidence" value="ECO:0007669"/>
    <property type="project" value="InterPro"/>
</dbReference>
<evidence type="ECO:0000256" key="5">
    <source>
        <dbReference type="PIRSR" id="PIRSR601019-2"/>
    </source>
</evidence>
<dbReference type="PANTHER" id="PTHR10218:SF302">
    <property type="entry name" value="GUANINE NUCLEOTIDE-BINDING PROTEIN ALPHA-5 SUBUNIT"/>
    <property type="match status" value="1"/>
</dbReference>
<keyword evidence="2" id="KW-0547">Nucleotide-binding</keyword>
<organism evidence="6">
    <name type="scientific">Paramoeba aestuarina</name>
    <dbReference type="NCBI Taxonomy" id="180227"/>
    <lineage>
        <taxon>Eukaryota</taxon>
        <taxon>Amoebozoa</taxon>
        <taxon>Discosea</taxon>
        <taxon>Flabellinia</taxon>
        <taxon>Dactylopodida</taxon>
        <taxon>Paramoebidae</taxon>
        <taxon>Paramoeba</taxon>
    </lineage>
</organism>
<sequence>MPIFKKKGAKGEEDKNNKDAILEEDNIKKEKLTWLMFGAAEAGANTLSKTIARIHKPFSQDERGAFTPILIDNIIESLGKLLNLLKQQHEASIDPRVRRYLSTVTRAYLFYCNIPDDQKKPKIFTSDVVSAIDRLWKPQGRVPSLSDLCVESLLQHHGSADALCKLKVPEEVRALFRWYKRYRAYSTEPPFRAMWLQRHKAHVPVNTPDLFDNVMRRMVQQQDDYIPTTKDVYHAHKLTTGIVNMNYQETVSGETREIHLMRAGGQRSQRRKWSHMIYSCDAIYGVIFLVALAEFNLCLEEDDSTSRMHESLLLFQQVLSYPKLQNARIGLVFTQKDLFQDKLEKEGHDISACFPEYDEGCDYQKSLTFIQEKFVEVVPDKMLPRVSVMSVCSSNPKTLQSFLKMLRGEPTPECAPLSRVRTRR</sequence>
<accession>A0A7S4P0N2</accession>
<dbReference type="PRINTS" id="PR00318">
    <property type="entry name" value="GPROTEINA"/>
</dbReference>
<dbReference type="InterPro" id="IPR027417">
    <property type="entry name" value="P-loop_NTPase"/>
</dbReference>
<dbReference type="GO" id="GO:0005525">
    <property type="term" value="F:GTP binding"/>
    <property type="evidence" value="ECO:0007669"/>
    <property type="project" value="UniProtKB-KW"/>
</dbReference>
<dbReference type="InterPro" id="IPR001019">
    <property type="entry name" value="Gprotein_alpha_su"/>
</dbReference>
<keyword evidence="1 5" id="KW-0479">Metal-binding</keyword>
<evidence type="ECO:0000313" key="6">
    <source>
        <dbReference type="EMBL" id="CAE2319902.1"/>
    </source>
</evidence>
<dbReference type="SUPFAM" id="SSF52540">
    <property type="entry name" value="P-loop containing nucleoside triphosphate hydrolases"/>
    <property type="match status" value="1"/>
</dbReference>
<dbReference type="PANTHER" id="PTHR10218">
    <property type="entry name" value="GTP-BINDING PROTEIN ALPHA SUBUNIT"/>
    <property type="match status" value="1"/>
</dbReference>
<dbReference type="AlphaFoldDB" id="A0A7S4P0N2"/>
<dbReference type="GO" id="GO:0005834">
    <property type="term" value="C:heterotrimeric G-protein complex"/>
    <property type="evidence" value="ECO:0007669"/>
    <property type="project" value="TreeGrafter"/>
</dbReference>